<gene>
    <name evidence="1" type="ORF">GCM10011511_11460</name>
</gene>
<dbReference type="RefSeq" id="WP_229688786.1">
    <property type="nucleotide sequence ID" value="NZ_BMJC01000001.1"/>
</dbReference>
<accession>A0A8J2XPZ6</accession>
<dbReference type="EMBL" id="BMJC01000001">
    <property type="protein sequence ID" value="GGA89929.1"/>
    <property type="molecule type" value="Genomic_DNA"/>
</dbReference>
<evidence type="ECO:0000313" key="2">
    <source>
        <dbReference type="Proteomes" id="UP000607559"/>
    </source>
</evidence>
<sequence>MSLTNIQAALADKGYREFSRPFELNIVGVRSDNTRPNLFDDTLNVYYKTTSGDWQLHSWPATTDPGTYWLENPLNPQGTAILKAGQYPGSHAIGMHRGKYLALVQVRPVTVLRDYERKAVLDFMNGKEDTGLFGINIHHALGEGTTRFVDKFSAGCQVFANVEDFNLFMSLCQRHKQLYGNEFTYTLIDERALIREAKKN</sequence>
<protein>
    <submittedName>
        <fullName evidence="1">Uncharacterized protein</fullName>
    </submittedName>
</protein>
<reference evidence="1" key="2">
    <citation type="submission" date="2020-09" db="EMBL/GenBank/DDBJ databases">
        <authorList>
            <person name="Sun Q."/>
            <person name="Zhou Y."/>
        </authorList>
    </citation>
    <scope>NUCLEOTIDE SEQUENCE</scope>
    <source>
        <strain evidence="1">CGMCC 1.15448</strain>
    </source>
</reference>
<organism evidence="1 2">
    <name type="scientific">Puia dinghuensis</name>
    <dbReference type="NCBI Taxonomy" id="1792502"/>
    <lineage>
        <taxon>Bacteria</taxon>
        <taxon>Pseudomonadati</taxon>
        <taxon>Bacteroidota</taxon>
        <taxon>Chitinophagia</taxon>
        <taxon>Chitinophagales</taxon>
        <taxon>Chitinophagaceae</taxon>
        <taxon>Puia</taxon>
    </lineage>
</organism>
<dbReference type="Proteomes" id="UP000607559">
    <property type="component" value="Unassembled WGS sequence"/>
</dbReference>
<reference evidence="1" key="1">
    <citation type="journal article" date="2014" name="Int. J. Syst. Evol. Microbiol.">
        <title>Complete genome sequence of Corynebacterium casei LMG S-19264T (=DSM 44701T), isolated from a smear-ripened cheese.</title>
        <authorList>
            <consortium name="US DOE Joint Genome Institute (JGI-PGF)"/>
            <person name="Walter F."/>
            <person name="Albersmeier A."/>
            <person name="Kalinowski J."/>
            <person name="Ruckert C."/>
        </authorList>
    </citation>
    <scope>NUCLEOTIDE SEQUENCE</scope>
    <source>
        <strain evidence="1">CGMCC 1.15448</strain>
    </source>
</reference>
<evidence type="ECO:0000313" key="1">
    <source>
        <dbReference type="EMBL" id="GGA89929.1"/>
    </source>
</evidence>
<comment type="caution">
    <text evidence="1">The sequence shown here is derived from an EMBL/GenBank/DDBJ whole genome shotgun (WGS) entry which is preliminary data.</text>
</comment>
<keyword evidence="2" id="KW-1185">Reference proteome</keyword>
<dbReference type="AlphaFoldDB" id="A0A8J2XPZ6"/>
<proteinExistence type="predicted"/>
<name>A0A8J2XPZ6_9BACT</name>